<feature type="compositionally biased region" description="Polar residues" evidence="2">
    <location>
        <begin position="615"/>
        <end position="625"/>
    </location>
</feature>
<evidence type="ECO:0000256" key="2">
    <source>
        <dbReference type="SAM" id="MobiDB-lite"/>
    </source>
</evidence>
<protein>
    <submittedName>
        <fullName evidence="3">Uncharacterized protein</fullName>
    </submittedName>
</protein>
<keyword evidence="4" id="KW-1185">Reference proteome</keyword>
<evidence type="ECO:0000313" key="4">
    <source>
        <dbReference type="Proteomes" id="UP000054324"/>
    </source>
</evidence>
<organism evidence="3 4">
    <name type="scientific">Opisthorchis viverrini</name>
    <name type="common">Southeast Asian liver fluke</name>
    <dbReference type="NCBI Taxonomy" id="6198"/>
    <lineage>
        <taxon>Eukaryota</taxon>
        <taxon>Metazoa</taxon>
        <taxon>Spiralia</taxon>
        <taxon>Lophotrochozoa</taxon>
        <taxon>Platyhelminthes</taxon>
        <taxon>Trematoda</taxon>
        <taxon>Digenea</taxon>
        <taxon>Opisthorchiida</taxon>
        <taxon>Opisthorchiata</taxon>
        <taxon>Opisthorchiidae</taxon>
        <taxon>Opisthorchis</taxon>
    </lineage>
</organism>
<feature type="region of interest" description="Disordered" evidence="2">
    <location>
        <begin position="742"/>
        <end position="766"/>
    </location>
</feature>
<reference evidence="3 4" key="1">
    <citation type="submission" date="2013-11" db="EMBL/GenBank/DDBJ databases">
        <title>Opisthorchis viverrini - life in the bile duct.</title>
        <authorList>
            <person name="Young N.D."/>
            <person name="Nagarajan N."/>
            <person name="Lin S.J."/>
            <person name="Korhonen P.K."/>
            <person name="Jex A.R."/>
            <person name="Hall R.S."/>
            <person name="Safavi-Hemami H."/>
            <person name="Kaewkong W."/>
            <person name="Bertrand D."/>
            <person name="Gao S."/>
            <person name="Seet Q."/>
            <person name="Wongkham S."/>
            <person name="Teh B.T."/>
            <person name="Wongkham C."/>
            <person name="Intapan P.M."/>
            <person name="Maleewong W."/>
            <person name="Yang X."/>
            <person name="Hu M."/>
            <person name="Wang Z."/>
            <person name="Hofmann A."/>
            <person name="Sternberg P.W."/>
            <person name="Tan P."/>
            <person name="Wang J."/>
            <person name="Gasser R.B."/>
        </authorList>
    </citation>
    <scope>NUCLEOTIDE SEQUENCE [LARGE SCALE GENOMIC DNA]</scope>
</reference>
<feature type="region of interest" description="Disordered" evidence="2">
    <location>
        <begin position="518"/>
        <end position="576"/>
    </location>
</feature>
<feature type="compositionally biased region" description="Polar residues" evidence="2">
    <location>
        <begin position="526"/>
        <end position="558"/>
    </location>
</feature>
<feature type="coiled-coil region" evidence="1">
    <location>
        <begin position="435"/>
        <end position="490"/>
    </location>
</feature>
<dbReference type="Proteomes" id="UP000054324">
    <property type="component" value="Unassembled WGS sequence"/>
</dbReference>
<gene>
    <name evidence="3" type="ORF">T265_05633</name>
</gene>
<feature type="region of interest" description="Disordered" evidence="2">
    <location>
        <begin position="639"/>
        <end position="678"/>
    </location>
</feature>
<dbReference type="CTD" id="20319815"/>
<dbReference type="OrthoDB" id="6235552at2759"/>
<dbReference type="GeneID" id="20319815"/>
<feature type="region of interest" description="Disordered" evidence="2">
    <location>
        <begin position="600"/>
        <end position="625"/>
    </location>
</feature>
<sequence length="814" mass="90424">MCLNDSLNNTVIDGGIILPLRNTIYSMVMSDSEHHQFTDQISMNLTAVDSSVRPSAFPELQPEVNSLKATMYQLTHLLQSPDVGTNNSTIQMEVECDPLNRLSSPTSSSTKTQASDGSGDMTTVGDNVRRTLANLADGIRDISTLHSDVRELFDATLRDVLAAVTQTELTSRANLEMERELALQSLQSITGSTDSSNALPSALDQTVVFELLERMEAESRTELTRVKANYEDQLEQRTCDVNRLKDELERVRKEHTKEIEELIVECHQAKNLSVRLKAELEQARTERCDEYDQLREAYRQAKDESDRLRNNLETLNAERNKECAHLRLGYDQVKSDYALLKDTYESLKAEHTQKCEELRTEYSQVKDTLKAVVDRYVPHSLFPFVRESLPRLSHALDTILKRCPWLFSAITDENHDPTEPLPSPITLLTKQQHMCEKLVLERNDAQDKLQRLANELANSEKMCSSLRTELDSAVKQQEADKEEIAKLNKKVVRYRNYMLQVCDPKIASRLAAMCATVPPRDDDGRSSNGSLTDTPQPIKDYSSSVGCSHEGSTILSKRSPQRQEEHRDNSSSSVLSKVGAAVTALATAIVSPRRALGKIHSPEARVASPAEKSGNAVSQQTSNHSAVRLAVSQQLQDDRLHGTGPLPEYSVGPFRAASIPTSEPPVNSKALAASEPPADPSPFVVPMAPRAPQPTLGKRKVLGEIPISVTTGTVTQPDPVPSKHAFFDPNASFFNLNPLAESTSGPFPKPPQPFTDASKRTRYDQSSRCPPGLFIVITDRMTSTFNTDASLSYNHDLFESLFVRSRIKVDIEGT</sequence>
<feature type="region of interest" description="Disordered" evidence="2">
    <location>
        <begin position="98"/>
        <end position="125"/>
    </location>
</feature>
<feature type="coiled-coil region" evidence="1">
    <location>
        <begin position="227"/>
        <end position="375"/>
    </location>
</feature>
<dbReference type="AlphaFoldDB" id="A0A075AF29"/>
<dbReference type="EMBL" id="KL596726">
    <property type="protein sequence ID" value="KER27309.1"/>
    <property type="molecule type" value="Genomic_DNA"/>
</dbReference>
<evidence type="ECO:0000313" key="3">
    <source>
        <dbReference type="EMBL" id="KER27309.1"/>
    </source>
</evidence>
<dbReference type="RefSeq" id="XP_009168956.1">
    <property type="nucleotide sequence ID" value="XM_009170692.1"/>
</dbReference>
<keyword evidence="1" id="KW-0175">Coiled coil</keyword>
<dbReference type="KEGG" id="ovi:T265_05633"/>
<name>A0A075AF29_OPIVI</name>
<feature type="compositionally biased region" description="Polar residues" evidence="2">
    <location>
        <begin position="101"/>
        <end position="125"/>
    </location>
</feature>
<evidence type="ECO:0000256" key="1">
    <source>
        <dbReference type="SAM" id="Coils"/>
    </source>
</evidence>
<proteinExistence type="predicted"/>
<accession>A0A075AF29</accession>